<dbReference type="InterPro" id="IPR007728">
    <property type="entry name" value="Pre-SET_dom"/>
</dbReference>
<accession>A0AAN9A045</accession>
<gene>
    <name evidence="12" type="ORF">SK128_015861</name>
</gene>
<feature type="domain" description="Post-SET" evidence="11">
    <location>
        <begin position="499"/>
        <end position="515"/>
    </location>
</feature>
<dbReference type="InterPro" id="IPR050973">
    <property type="entry name" value="H3K9_Histone-Lys_N-MTase"/>
</dbReference>
<evidence type="ECO:0000256" key="4">
    <source>
        <dbReference type="ARBA" id="ARBA00022679"/>
    </source>
</evidence>
<dbReference type="Pfam" id="PF00856">
    <property type="entry name" value="SET"/>
    <property type="match status" value="1"/>
</dbReference>
<evidence type="ECO:0008006" key="14">
    <source>
        <dbReference type="Google" id="ProtNLM"/>
    </source>
</evidence>
<dbReference type="Gene3D" id="2.170.270.10">
    <property type="entry name" value="SET domain"/>
    <property type="match status" value="1"/>
</dbReference>
<feature type="region of interest" description="Disordered" evidence="8">
    <location>
        <begin position="1"/>
        <end position="22"/>
    </location>
</feature>
<sequence length="521" mass="57746">MTLTLNDVHNNNGPSASSKRVQEGITLDLGYKSNNSDTCKHNPPRARLIESADSSSKDSVKMSCKGVLASNYATLDNDTKYKETVLAEQYSKNIVVKDIHESKSSSAMSFSDFVSNDPSVCEGDDCSEDSQKKRKFTEASVYSESHIEKADFGVKEWENDEQTSKSVETPSEKASVSEDTCVSEEEVCLKKKKCSFVPHQQDVALQNEDEYEHVTRGLIYCVTSFPGTGLVQDMYEDAIQGCVCKDFCKKSCNCSLQYGIAYENGKLKQQHFNKPIFECNDLCTCPLSCPNRVVQLGPLSGLKIVSIKDKGYGVITSNFIPKNSFVCEYAGEYIGTEEAKIRFSKQSDQDSNYILVIKEYIHISGSTPRITVIDPTVIGNIGRYLNHSCDPNLIIVPVRLSSMIPVASLFAVKDIIPGEELCYDYGNVTVENAPKSCSSSDCNVDTNSVVSYKKESQDIIRYSLECNASSNITNVRIGRKCTSEVKRHENAINETSLNLQKPCLCKGKNCRGYLPIARNIL</sequence>
<dbReference type="EMBL" id="JAXCGZ010018878">
    <property type="protein sequence ID" value="KAK7067315.1"/>
    <property type="molecule type" value="Genomic_DNA"/>
</dbReference>
<name>A0AAN9A045_HALRR</name>
<dbReference type="PROSITE" id="PS50280">
    <property type="entry name" value="SET"/>
    <property type="match status" value="1"/>
</dbReference>
<dbReference type="GO" id="GO:0042054">
    <property type="term" value="F:histone methyltransferase activity"/>
    <property type="evidence" value="ECO:0007669"/>
    <property type="project" value="InterPro"/>
</dbReference>
<evidence type="ECO:0000256" key="2">
    <source>
        <dbReference type="ARBA" id="ARBA00022454"/>
    </source>
</evidence>
<evidence type="ECO:0000256" key="7">
    <source>
        <dbReference type="ARBA" id="ARBA00022833"/>
    </source>
</evidence>
<dbReference type="SMART" id="SM00317">
    <property type="entry name" value="SET"/>
    <property type="match status" value="1"/>
</dbReference>
<dbReference type="GO" id="GO:0008757">
    <property type="term" value="F:S-adenosylmethionine-dependent methyltransferase activity"/>
    <property type="evidence" value="ECO:0007669"/>
    <property type="project" value="UniProtKB-ARBA"/>
</dbReference>
<feature type="domain" description="Pre-SET" evidence="10">
    <location>
        <begin position="240"/>
        <end position="297"/>
    </location>
</feature>
<keyword evidence="5" id="KW-0949">S-adenosyl-L-methionine</keyword>
<dbReference type="Pfam" id="PF05033">
    <property type="entry name" value="Pre-SET"/>
    <property type="match status" value="1"/>
</dbReference>
<dbReference type="GO" id="GO:0008270">
    <property type="term" value="F:zinc ion binding"/>
    <property type="evidence" value="ECO:0007669"/>
    <property type="project" value="InterPro"/>
</dbReference>
<dbReference type="PROSITE" id="PS50868">
    <property type="entry name" value="POST_SET"/>
    <property type="match status" value="1"/>
</dbReference>
<evidence type="ECO:0000259" key="10">
    <source>
        <dbReference type="PROSITE" id="PS50867"/>
    </source>
</evidence>
<dbReference type="InterPro" id="IPR046341">
    <property type="entry name" value="SET_dom_sf"/>
</dbReference>
<dbReference type="PANTHER" id="PTHR46223:SF3">
    <property type="entry name" value="HISTONE-LYSINE N-METHYLTRANSFERASE SET-23"/>
    <property type="match status" value="1"/>
</dbReference>
<evidence type="ECO:0000256" key="3">
    <source>
        <dbReference type="ARBA" id="ARBA00022603"/>
    </source>
</evidence>
<comment type="subcellular location">
    <subcellularLocation>
        <location evidence="1">Chromosome</location>
    </subcellularLocation>
</comment>
<dbReference type="PANTHER" id="PTHR46223">
    <property type="entry name" value="HISTONE-LYSINE N-METHYLTRANSFERASE SUV39H"/>
    <property type="match status" value="1"/>
</dbReference>
<evidence type="ECO:0000256" key="6">
    <source>
        <dbReference type="ARBA" id="ARBA00022723"/>
    </source>
</evidence>
<keyword evidence="13" id="KW-1185">Reference proteome</keyword>
<dbReference type="GO" id="GO:0008170">
    <property type="term" value="F:N-methyltransferase activity"/>
    <property type="evidence" value="ECO:0007669"/>
    <property type="project" value="UniProtKB-ARBA"/>
</dbReference>
<feature type="domain" description="SET" evidence="9">
    <location>
        <begin position="300"/>
        <end position="426"/>
    </location>
</feature>
<keyword evidence="4" id="KW-0808">Transferase</keyword>
<organism evidence="12 13">
    <name type="scientific">Halocaridina rubra</name>
    <name type="common">Hawaiian red shrimp</name>
    <dbReference type="NCBI Taxonomy" id="373956"/>
    <lineage>
        <taxon>Eukaryota</taxon>
        <taxon>Metazoa</taxon>
        <taxon>Ecdysozoa</taxon>
        <taxon>Arthropoda</taxon>
        <taxon>Crustacea</taxon>
        <taxon>Multicrustacea</taxon>
        <taxon>Malacostraca</taxon>
        <taxon>Eumalacostraca</taxon>
        <taxon>Eucarida</taxon>
        <taxon>Decapoda</taxon>
        <taxon>Pleocyemata</taxon>
        <taxon>Caridea</taxon>
        <taxon>Atyoidea</taxon>
        <taxon>Atyidae</taxon>
        <taxon>Halocaridina</taxon>
    </lineage>
</organism>
<evidence type="ECO:0000313" key="13">
    <source>
        <dbReference type="Proteomes" id="UP001381693"/>
    </source>
</evidence>
<protein>
    <recommendedName>
        <fullName evidence="14">Histone-lysine N-methyltransferase set-23</fullName>
    </recommendedName>
</protein>
<dbReference type="GO" id="GO:0032259">
    <property type="term" value="P:methylation"/>
    <property type="evidence" value="ECO:0007669"/>
    <property type="project" value="UniProtKB-KW"/>
</dbReference>
<dbReference type="InterPro" id="IPR003616">
    <property type="entry name" value="Post-SET_dom"/>
</dbReference>
<dbReference type="PROSITE" id="PS50867">
    <property type="entry name" value="PRE_SET"/>
    <property type="match status" value="1"/>
</dbReference>
<evidence type="ECO:0000256" key="1">
    <source>
        <dbReference type="ARBA" id="ARBA00004286"/>
    </source>
</evidence>
<evidence type="ECO:0000259" key="11">
    <source>
        <dbReference type="PROSITE" id="PS50868"/>
    </source>
</evidence>
<keyword evidence="2" id="KW-0158">Chromosome</keyword>
<dbReference type="GO" id="GO:0005634">
    <property type="term" value="C:nucleus"/>
    <property type="evidence" value="ECO:0007669"/>
    <property type="project" value="InterPro"/>
</dbReference>
<evidence type="ECO:0000259" key="9">
    <source>
        <dbReference type="PROSITE" id="PS50280"/>
    </source>
</evidence>
<evidence type="ECO:0000256" key="5">
    <source>
        <dbReference type="ARBA" id="ARBA00022691"/>
    </source>
</evidence>
<feature type="compositionally biased region" description="Polar residues" evidence="8">
    <location>
        <begin position="1"/>
        <end position="19"/>
    </location>
</feature>
<dbReference type="AlphaFoldDB" id="A0AAN9A045"/>
<dbReference type="GO" id="GO:0005694">
    <property type="term" value="C:chromosome"/>
    <property type="evidence" value="ECO:0007669"/>
    <property type="project" value="UniProtKB-SubCell"/>
</dbReference>
<evidence type="ECO:0000256" key="8">
    <source>
        <dbReference type="SAM" id="MobiDB-lite"/>
    </source>
</evidence>
<keyword evidence="6" id="KW-0479">Metal-binding</keyword>
<comment type="caution">
    <text evidence="12">The sequence shown here is derived from an EMBL/GenBank/DDBJ whole genome shotgun (WGS) entry which is preliminary data.</text>
</comment>
<keyword evidence="3" id="KW-0489">Methyltransferase</keyword>
<dbReference type="Proteomes" id="UP001381693">
    <property type="component" value="Unassembled WGS sequence"/>
</dbReference>
<reference evidence="12 13" key="1">
    <citation type="submission" date="2023-11" db="EMBL/GenBank/DDBJ databases">
        <title>Halocaridina rubra genome assembly.</title>
        <authorList>
            <person name="Smith C."/>
        </authorList>
    </citation>
    <scope>NUCLEOTIDE SEQUENCE [LARGE SCALE GENOMIC DNA]</scope>
    <source>
        <strain evidence="12">EP-1</strain>
        <tissue evidence="12">Whole</tissue>
    </source>
</reference>
<dbReference type="SUPFAM" id="SSF82199">
    <property type="entry name" value="SET domain"/>
    <property type="match status" value="1"/>
</dbReference>
<keyword evidence="7" id="KW-0862">Zinc</keyword>
<proteinExistence type="predicted"/>
<evidence type="ECO:0000313" key="12">
    <source>
        <dbReference type="EMBL" id="KAK7067315.1"/>
    </source>
</evidence>
<dbReference type="InterPro" id="IPR001214">
    <property type="entry name" value="SET_dom"/>
</dbReference>